<evidence type="ECO:0000313" key="2">
    <source>
        <dbReference type="EMBL" id="GAA5173175.1"/>
    </source>
</evidence>
<sequence length="274" mass="28353">MTGPSDALRGLPAGASAQVSAEAFGTPQYGGPPLRSSGARVGAHRLRCASLLKPLFVWAAGHAADAYRRDPARWAVDGESAVTLSDNAATNRIWLGGPPPRILDWLAEATGVHWRPAGSDPRWFGGVEVTSAEVVTAYGALAAAAPGDPAAATVLDWMRAVPTDQAMGAPAAMAEAAGVDPARVAVKAGWFGHTDEAWLRTHVVAIAELEAGGHAETLVVAAMSALPYPDADARARYRRDLATGTPLNAQHDRLAGPLLRALVGTGGQELVRLG</sequence>
<evidence type="ECO:0000313" key="3">
    <source>
        <dbReference type="Proteomes" id="UP001428817"/>
    </source>
</evidence>
<dbReference type="InterPro" id="IPR012338">
    <property type="entry name" value="Beta-lactam/transpept-like"/>
</dbReference>
<proteinExistence type="predicted"/>
<dbReference type="Gene3D" id="3.40.710.10">
    <property type="entry name" value="DD-peptidase/beta-lactamase superfamily"/>
    <property type="match status" value="1"/>
</dbReference>
<gene>
    <name evidence="2" type="ORF">GCM10023321_74170</name>
</gene>
<dbReference type="EMBL" id="BAABJP010000055">
    <property type="protein sequence ID" value="GAA5173175.1"/>
    <property type="molecule type" value="Genomic_DNA"/>
</dbReference>
<keyword evidence="3" id="KW-1185">Reference proteome</keyword>
<organism evidence="2 3">
    <name type="scientific">Pseudonocardia eucalypti</name>
    <dbReference type="NCBI Taxonomy" id="648755"/>
    <lineage>
        <taxon>Bacteria</taxon>
        <taxon>Bacillati</taxon>
        <taxon>Actinomycetota</taxon>
        <taxon>Actinomycetes</taxon>
        <taxon>Pseudonocardiales</taxon>
        <taxon>Pseudonocardiaceae</taxon>
        <taxon>Pseudonocardia</taxon>
    </lineage>
</organism>
<comment type="caution">
    <text evidence="2">The sequence shown here is derived from an EMBL/GenBank/DDBJ whole genome shotgun (WGS) entry which is preliminary data.</text>
</comment>
<dbReference type="Pfam" id="PF13354">
    <property type="entry name" value="Beta-lactamase2"/>
    <property type="match status" value="1"/>
</dbReference>
<feature type="domain" description="Beta-lactamase class A catalytic" evidence="1">
    <location>
        <begin position="81"/>
        <end position="213"/>
    </location>
</feature>
<reference evidence="3" key="1">
    <citation type="journal article" date="2019" name="Int. J. Syst. Evol. Microbiol.">
        <title>The Global Catalogue of Microorganisms (GCM) 10K type strain sequencing project: providing services to taxonomists for standard genome sequencing and annotation.</title>
        <authorList>
            <consortium name="The Broad Institute Genomics Platform"/>
            <consortium name="The Broad Institute Genome Sequencing Center for Infectious Disease"/>
            <person name="Wu L."/>
            <person name="Ma J."/>
        </authorList>
    </citation>
    <scope>NUCLEOTIDE SEQUENCE [LARGE SCALE GENOMIC DNA]</scope>
    <source>
        <strain evidence="3">JCM 18303</strain>
    </source>
</reference>
<dbReference type="Proteomes" id="UP001428817">
    <property type="component" value="Unassembled WGS sequence"/>
</dbReference>
<name>A0ABP9R9T3_9PSEU</name>
<protein>
    <recommendedName>
        <fullName evidence="1">Beta-lactamase class A catalytic domain-containing protein</fullName>
    </recommendedName>
</protein>
<evidence type="ECO:0000259" key="1">
    <source>
        <dbReference type="Pfam" id="PF13354"/>
    </source>
</evidence>
<accession>A0ABP9R9T3</accession>
<dbReference type="SUPFAM" id="SSF56601">
    <property type="entry name" value="beta-lactamase/transpeptidase-like"/>
    <property type="match status" value="1"/>
</dbReference>
<dbReference type="InterPro" id="IPR045155">
    <property type="entry name" value="Beta-lactam_cat"/>
</dbReference>
<dbReference type="RefSeq" id="WP_185065542.1">
    <property type="nucleotide sequence ID" value="NZ_BAABJP010000055.1"/>
</dbReference>